<reference evidence="1 2" key="1">
    <citation type="journal article" date="2012" name="ISME J.">
        <title>Nitrification expanded: discovery, physiology and genomics of a nitrite-oxidizing bacterium from the phylum Chloroflexi.</title>
        <authorList>
            <person name="Sorokin D.Y."/>
            <person name="Lucker S."/>
            <person name="Vejmelkova D."/>
            <person name="Kostrikina N.A."/>
            <person name="Kleerebezem R."/>
            <person name="Rijpstra W.I."/>
            <person name="Damste J.S."/>
            <person name="Le Paslier D."/>
            <person name="Muyzer G."/>
            <person name="Wagner M."/>
            <person name="van Loosdrecht M.C."/>
            <person name="Daims H."/>
        </authorList>
    </citation>
    <scope>NUCLEOTIDE SEQUENCE [LARGE SCALE GENOMIC DNA]</scope>
    <source>
        <strain evidence="2">none</strain>
    </source>
</reference>
<name>I4EKR1_9BACT</name>
<comment type="caution">
    <text evidence="1">The sequence shown here is derived from an EMBL/GenBank/DDBJ whole genome shotgun (WGS) entry which is preliminary data.</text>
</comment>
<protein>
    <submittedName>
        <fullName evidence="1">Uncharacterized protein</fullName>
    </submittedName>
</protein>
<evidence type="ECO:0000313" key="1">
    <source>
        <dbReference type="EMBL" id="CCF85273.1"/>
    </source>
</evidence>
<sequence length="63" mass="7027">MSTNRTMAPMSPHRNTLLHLIGFRLIGFRACVSTVCMSGLQSTAYRTEGDVVDYCSVPRRHSP</sequence>
<proteinExistence type="predicted"/>
<keyword evidence="2" id="KW-1185">Reference proteome</keyword>
<organism evidence="1 2">
    <name type="scientific">Nitrolancea hollandica Lb</name>
    <dbReference type="NCBI Taxonomy" id="1129897"/>
    <lineage>
        <taxon>Bacteria</taxon>
        <taxon>Pseudomonadati</taxon>
        <taxon>Thermomicrobiota</taxon>
        <taxon>Thermomicrobia</taxon>
        <taxon>Sphaerobacterales</taxon>
        <taxon>Sphaerobacterineae</taxon>
        <taxon>Sphaerobacteraceae</taxon>
        <taxon>Nitrolancea</taxon>
    </lineage>
</organism>
<dbReference type="Proteomes" id="UP000004221">
    <property type="component" value="Unassembled WGS sequence"/>
</dbReference>
<dbReference type="EMBL" id="CAGS01000418">
    <property type="protein sequence ID" value="CCF85273.1"/>
    <property type="molecule type" value="Genomic_DNA"/>
</dbReference>
<dbReference type="AlphaFoldDB" id="I4EKR1"/>
<gene>
    <name evidence="1" type="ORF">NITHO_4750002</name>
</gene>
<accession>I4EKR1</accession>
<evidence type="ECO:0000313" key="2">
    <source>
        <dbReference type="Proteomes" id="UP000004221"/>
    </source>
</evidence>